<proteinExistence type="predicted"/>
<accession>A0AAW1TK32</accession>
<dbReference type="AlphaFoldDB" id="A0AAW1TK32"/>
<evidence type="ECO:0000256" key="1">
    <source>
        <dbReference type="SAM" id="MobiDB-lite"/>
    </source>
</evidence>
<reference evidence="3 4" key="1">
    <citation type="submission" date="2023-03" db="EMBL/GenBank/DDBJ databases">
        <title>Genome insight into feeding habits of ladybird beetles.</title>
        <authorList>
            <person name="Li H.-S."/>
            <person name="Huang Y.-H."/>
            <person name="Pang H."/>
        </authorList>
    </citation>
    <scope>NUCLEOTIDE SEQUENCE [LARGE SCALE GENOMIC DNA]</scope>
    <source>
        <strain evidence="3">SYSU_2023b</strain>
        <tissue evidence="3">Whole body</tissue>
    </source>
</reference>
<feature type="region of interest" description="Disordered" evidence="1">
    <location>
        <begin position="1"/>
        <end position="57"/>
    </location>
</feature>
<dbReference type="EMBL" id="JARQZJ010000006">
    <property type="protein sequence ID" value="KAK9871511.1"/>
    <property type="molecule type" value="Genomic_DNA"/>
</dbReference>
<keyword evidence="2" id="KW-1133">Transmembrane helix</keyword>
<organism evidence="3 4">
    <name type="scientific">Henosepilachna vigintioctopunctata</name>
    <dbReference type="NCBI Taxonomy" id="420089"/>
    <lineage>
        <taxon>Eukaryota</taxon>
        <taxon>Metazoa</taxon>
        <taxon>Ecdysozoa</taxon>
        <taxon>Arthropoda</taxon>
        <taxon>Hexapoda</taxon>
        <taxon>Insecta</taxon>
        <taxon>Pterygota</taxon>
        <taxon>Neoptera</taxon>
        <taxon>Endopterygota</taxon>
        <taxon>Coleoptera</taxon>
        <taxon>Polyphaga</taxon>
        <taxon>Cucujiformia</taxon>
        <taxon>Coccinelloidea</taxon>
        <taxon>Coccinellidae</taxon>
        <taxon>Epilachninae</taxon>
        <taxon>Epilachnini</taxon>
        <taxon>Henosepilachna</taxon>
    </lineage>
</organism>
<evidence type="ECO:0000256" key="2">
    <source>
        <dbReference type="SAM" id="Phobius"/>
    </source>
</evidence>
<evidence type="ECO:0000313" key="3">
    <source>
        <dbReference type="EMBL" id="KAK9871511.1"/>
    </source>
</evidence>
<keyword evidence="2" id="KW-0472">Membrane</keyword>
<name>A0AAW1TK32_9CUCU</name>
<dbReference type="Proteomes" id="UP001431783">
    <property type="component" value="Unassembled WGS sequence"/>
</dbReference>
<feature type="compositionally biased region" description="Basic and acidic residues" evidence="1">
    <location>
        <begin position="45"/>
        <end position="56"/>
    </location>
</feature>
<feature type="compositionally biased region" description="Acidic residues" evidence="1">
    <location>
        <begin position="19"/>
        <end position="44"/>
    </location>
</feature>
<feature type="transmembrane region" description="Helical" evidence="2">
    <location>
        <begin position="89"/>
        <end position="114"/>
    </location>
</feature>
<comment type="caution">
    <text evidence="3">The sequence shown here is derived from an EMBL/GenBank/DDBJ whole genome shotgun (WGS) entry which is preliminary data.</text>
</comment>
<gene>
    <name evidence="3" type="ORF">WA026_012882</name>
</gene>
<keyword evidence="4" id="KW-1185">Reference proteome</keyword>
<protein>
    <submittedName>
        <fullName evidence="3">Uncharacterized protein</fullName>
    </submittedName>
</protein>
<keyword evidence="2" id="KW-0812">Transmembrane</keyword>
<evidence type="ECO:0000313" key="4">
    <source>
        <dbReference type="Proteomes" id="UP001431783"/>
    </source>
</evidence>
<sequence length="115" mass="13408">MSRRKLSQKEMQRLAENLSEVDSESEPDIFENSSDEYEPDSDVDDTSKDESSEGRNEAQILQIRIMTRKDKMIRIVHQRSKNKGQMHSFFGVILTILSNLFEIFLKIVLAKFLLI</sequence>